<proteinExistence type="predicted"/>
<dbReference type="AlphaFoldDB" id="A0A8S9ZIQ1"/>
<dbReference type="Proteomes" id="UP000605970">
    <property type="component" value="Unassembled WGS sequence"/>
</dbReference>
<evidence type="ECO:0000313" key="3">
    <source>
        <dbReference type="Proteomes" id="UP000605970"/>
    </source>
</evidence>
<organism evidence="2 3">
    <name type="scientific">Meloidogyne graminicola</name>
    <dbReference type="NCBI Taxonomy" id="189291"/>
    <lineage>
        <taxon>Eukaryota</taxon>
        <taxon>Metazoa</taxon>
        <taxon>Ecdysozoa</taxon>
        <taxon>Nematoda</taxon>
        <taxon>Chromadorea</taxon>
        <taxon>Rhabditida</taxon>
        <taxon>Tylenchina</taxon>
        <taxon>Tylenchomorpha</taxon>
        <taxon>Tylenchoidea</taxon>
        <taxon>Meloidogynidae</taxon>
        <taxon>Meloidogyninae</taxon>
        <taxon>Meloidogyne</taxon>
    </lineage>
</organism>
<protein>
    <submittedName>
        <fullName evidence="2">Uncharacterized protein</fullName>
    </submittedName>
</protein>
<evidence type="ECO:0000313" key="2">
    <source>
        <dbReference type="EMBL" id="KAF7633176.1"/>
    </source>
</evidence>
<keyword evidence="1" id="KW-0732">Signal</keyword>
<feature type="chain" id="PRO_5035930619" evidence="1">
    <location>
        <begin position="18"/>
        <end position="200"/>
    </location>
</feature>
<feature type="signal peptide" evidence="1">
    <location>
        <begin position="1"/>
        <end position="17"/>
    </location>
</feature>
<evidence type="ECO:0000256" key="1">
    <source>
        <dbReference type="SAM" id="SignalP"/>
    </source>
</evidence>
<dbReference type="EMBL" id="JABEBT010000083">
    <property type="protein sequence ID" value="KAF7633176.1"/>
    <property type="molecule type" value="Genomic_DNA"/>
</dbReference>
<accession>A0A8S9ZIQ1</accession>
<keyword evidence="3" id="KW-1185">Reference proteome</keyword>
<gene>
    <name evidence="2" type="ORF">Mgra_00007455</name>
</gene>
<comment type="caution">
    <text evidence="2">The sequence shown here is derived from an EMBL/GenBank/DDBJ whole genome shotgun (WGS) entry which is preliminary data.</text>
</comment>
<sequence length="200" mass="21988">MYNIIFIFIFVLGKTLGTGNNKPSDKEGSSNPYGTGYNLSGYYLPYPSNPFNVGQGAHSGYTGDYLHSYNSDVNTFHGAGINTHFNQYNQGIPSEQQINTSSSNYLEGLGEMFKNLPPSVIVPPTSSASNNIIQSSLPNLSSNTDYLPTNYQNVDHSVQYPYNSNNIPPPYSNQYSGGYSTSAVQNNDFHRGMSQSFNKK</sequence>
<reference evidence="2" key="1">
    <citation type="journal article" date="2020" name="Ecol. Evol.">
        <title>Genome structure and content of the rice root-knot nematode (Meloidogyne graminicola).</title>
        <authorList>
            <person name="Phan N.T."/>
            <person name="Danchin E.G.J."/>
            <person name="Klopp C."/>
            <person name="Perfus-Barbeoch L."/>
            <person name="Kozlowski D.K."/>
            <person name="Koutsovoulos G.D."/>
            <person name="Lopez-Roques C."/>
            <person name="Bouchez O."/>
            <person name="Zahm M."/>
            <person name="Besnard G."/>
            <person name="Bellafiore S."/>
        </authorList>
    </citation>
    <scope>NUCLEOTIDE SEQUENCE</scope>
    <source>
        <strain evidence="2">VN-18</strain>
    </source>
</reference>
<name>A0A8S9ZIQ1_9BILA</name>